<protein>
    <submittedName>
        <fullName evidence="3">DLH domain-containing protein</fullName>
    </submittedName>
</protein>
<keyword evidence="4" id="KW-1185">Reference proteome</keyword>
<dbReference type="GO" id="GO:0016787">
    <property type="term" value="F:hydrolase activity"/>
    <property type="evidence" value="ECO:0007669"/>
    <property type="project" value="InterPro"/>
</dbReference>
<name>A0A8H6YUW4_9AGAR</name>
<comment type="caution">
    <text evidence="3">The sequence shown here is derived from an EMBL/GenBank/DDBJ whole genome shotgun (WGS) entry which is preliminary data.</text>
</comment>
<feature type="transmembrane region" description="Helical" evidence="1">
    <location>
        <begin position="118"/>
        <end position="140"/>
    </location>
</feature>
<evidence type="ECO:0000256" key="1">
    <source>
        <dbReference type="SAM" id="Phobius"/>
    </source>
</evidence>
<dbReference type="Gene3D" id="3.40.50.1820">
    <property type="entry name" value="alpha/beta hydrolase"/>
    <property type="match status" value="1"/>
</dbReference>
<dbReference type="InterPro" id="IPR002925">
    <property type="entry name" value="Dienelactn_hydro"/>
</dbReference>
<organism evidence="3 4">
    <name type="scientific">Mycena venus</name>
    <dbReference type="NCBI Taxonomy" id="2733690"/>
    <lineage>
        <taxon>Eukaryota</taxon>
        <taxon>Fungi</taxon>
        <taxon>Dikarya</taxon>
        <taxon>Basidiomycota</taxon>
        <taxon>Agaricomycotina</taxon>
        <taxon>Agaricomycetes</taxon>
        <taxon>Agaricomycetidae</taxon>
        <taxon>Agaricales</taxon>
        <taxon>Marasmiineae</taxon>
        <taxon>Mycenaceae</taxon>
        <taxon>Mycena</taxon>
    </lineage>
</organism>
<dbReference type="Proteomes" id="UP000620124">
    <property type="component" value="Unassembled WGS sequence"/>
</dbReference>
<keyword evidence="1" id="KW-0812">Transmembrane</keyword>
<keyword evidence="1" id="KW-1133">Transmembrane helix</keyword>
<accession>A0A8H6YUW4</accession>
<keyword evidence="1" id="KW-0472">Membrane</keyword>
<dbReference type="InterPro" id="IPR029058">
    <property type="entry name" value="AB_hydrolase_fold"/>
</dbReference>
<dbReference type="PANTHER" id="PTHR17630:SF44">
    <property type="entry name" value="PROTEIN AIM2"/>
    <property type="match status" value="1"/>
</dbReference>
<dbReference type="Pfam" id="PF01738">
    <property type="entry name" value="DLH"/>
    <property type="match status" value="1"/>
</dbReference>
<dbReference type="OrthoDB" id="10019231at2759"/>
<dbReference type="PANTHER" id="PTHR17630">
    <property type="entry name" value="DIENELACTONE HYDROLASE"/>
    <property type="match status" value="1"/>
</dbReference>
<evidence type="ECO:0000313" key="3">
    <source>
        <dbReference type="EMBL" id="KAF7365251.1"/>
    </source>
</evidence>
<evidence type="ECO:0000313" key="4">
    <source>
        <dbReference type="Proteomes" id="UP000620124"/>
    </source>
</evidence>
<dbReference type="SUPFAM" id="SSF53474">
    <property type="entry name" value="alpha/beta-Hydrolases"/>
    <property type="match status" value="1"/>
</dbReference>
<dbReference type="AlphaFoldDB" id="A0A8H6YUW4"/>
<proteinExistence type="predicted"/>
<feature type="domain" description="Dienelactone hydrolase" evidence="2">
    <location>
        <begin position="141"/>
        <end position="254"/>
    </location>
</feature>
<evidence type="ECO:0000259" key="2">
    <source>
        <dbReference type="Pfam" id="PF01738"/>
    </source>
</evidence>
<reference evidence="3" key="1">
    <citation type="submission" date="2020-05" db="EMBL/GenBank/DDBJ databases">
        <title>Mycena genomes resolve the evolution of fungal bioluminescence.</title>
        <authorList>
            <person name="Tsai I.J."/>
        </authorList>
    </citation>
    <scope>NUCLEOTIDE SEQUENCE</scope>
    <source>
        <strain evidence="3">CCC161011</strain>
    </source>
</reference>
<gene>
    <name evidence="3" type="ORF">MVEN_00396900</name>
</gene>
<dbReference type="EMBL" id="JACAZI010000003">
    <property type="protein sequence ID" value="KAF7365251.1"/>
    <property type="molecule type" value="Genomic_DNA"/>
</dbReference>
<sequence>MSCPDCFTGSVLVGEPTGVISNIDGAYFANGGNSESESKRAIILLTDIFGVIEPLLTKNSALTSRCYEGLKLKNPKVLADQFALNLKCDVWVPDLFAGHPPVTVEQMEMLPDRAGVKLGFFGILKMIFVVLPSFWGLFVANRKSVVDGRTISFLEKLQERNKYDKLGAIGYCFGGGIATRLGATTSYFDSIVLAHPSAPTDDLIKAIKAPTAWAQPEDDWGIKPARLEEIEALYAGRQGKDTFVDYEIKVYKGCGTILFSF</sequence>